<organism evidence="4 5">
    <name type="scientific">Helobdella robusta</name>
    <name type="common">Californian leech</name>
    <dbReference type="NCBI Taxonomy" id="6412"/>
    <lineage>
        <taxon>Eukaryota</taxon>
        <taxon>Metazoa</taxon>
        <taxon>Spiralia</taxon>
        <taxon>Lophotrochozoa</taxon>
        <taxon>Annelida</taxon>
        <taxon>Clitellata</taxon>
        <taxon>Hirudinea</taxon>
        <taxon>Rhynchobdellida</taxon>
        <taxon>Glossiphoniidae</taxon>
        <taxon>Helobdella</taxon>
    </lineage>
</organism>
<feature type="region of interest" description="Disordered" evidence="2">
    <location>
        <begin position="291"/>
        <end position="316"/>
    </location>
</feature>
<keyword evidence="1" id="KW-0175">Coiled coil</keyword>
<reference evidence="4" key="3">
    <citation type="submission" date="2015-06" db="UniProtKB">
        <authorList>
            <consortium name="EnsemblMetazoa"/>
        </authorList>
    </citation>
    <scope>IDENTIFICATION</scope>
</reference>
<dbReference type="KEGG" id="hro:HELRODRAFT_161604"/>
<feature type="region of interest" description="Disordered" evidence="2">
    <location>
        <begin position="351"/>
        <end position="370"/>
    </location>
</feature>
<evidence type="ECO:0000313" key="3">
    <source>
        <dbReference type="EMBL" id="ESO02347.1"/>
    </source>
</evidence>
<dbReference type="InParanoid" id="T1ERP4"/>
<dbReference type="CTD" id="20199244"/>
<evidence type="ECO:0000313" key="5">
    <source>
        <dbReference type="Proteomes" id="UP000015101"/>
    </source>
</evidence>
<sequence length="840" mass="96447">MSDLERTKTGESDLEQTVQQNKQLFQRRLRLKLTQQQQRKNIDGKKLDQLMKGDSFHGADDRNNNDGNANMQMIEVNVASKVRIVNSKSAETDNTTNNFNTLPTVTKRKNVCKNCTANDDNDTLKIDANNYNVVSVNSINNNINNINSTNSTANNINKINSSNNTTNNINNVNSSNNVNRSSSRNLHRKQCCKMFMMSRSVSPDVFNQTSFVSPDNKCTTNNNNNPNNNILLNYNINDKDKILHVSCKNFGHTDMRYKNSNHAARSSSSVIDKNKTEHVRRLIRKISDPTSWKKKDCHNNQNHCTEDDDNNANKRSNYEYLQPSFNNKPKNDIKCLDSAHCLEDDLNSKTAAINKKPPGQKHSSLKQRNKPLTTDPLFKLQTTLLRLHNKLNDEKNHNKYISQQLFSQEKSFQTLLSKLNSQHEKRFLIFKEKVAWLMEKCEDLTRENKMLRDLLNEQEEKNKVEMEKLENEIEQLKSSKEVCTSNNGSFLKSETKSETNSNCQKKTVKPEKKFQMFPDEDDIKWNNLYKILFEISYQKLTELENWQIENRIKSTNRWKLLRNMDNSDDRKKLETVENEYETTNAIILNQERACSDCETTPDPPVSSERRTSSCPDLQQLRNSVESGCSSKEKRHAVAMNRNECESNNDTRGEPASILCIKKMVNLRKIINSHGDRVNSYSAASHQNEIFHPPPTNSSLPEQNTKLTVPIFDVFSRQKLQYKHVKPRFPRRNQSDLNNRNSPTISVKSWLENDVSSSNLSPPSSTGETADVERGSHSSTSSPDNPNCHHPFIKFNKKAVVSNFGRLCQRRNGLTGLQITSKVKAISKIDKSNFNLLLNKK</sequence>
<evidence type="ECO:0000313" key="4">
    <source>
        <dbReference type="EnsemblMetazoa" id="HelroP161604"/>
    </source>
</evidence>
<evidence type="ECO:0000256" key="1">
    <source>
        <dbReference type="SAM" id="Coils"/>
    </source>
</evidence>
<feature type="compositionally biased region" description="Low complexity" evidence="2">
    <location>
        <begin position="755"/>
        <end position="764"/>
    </location>
</feature>
<reference evidence="5" key="1">
    <citation type="submission" date="2012-12" db="EMBL/GenBank/DDBJ databases">
        <authorList>
            <person name="Hellsten U."/>
            <person name="Grimwood J."/>
            <person name="Chapman J.A."/>
            <person name="Shapiro H."/>
            <person name="Aerts A."/>
            <person name="Otillar R.P."/>
            <person name="Terry A.Y."/>
            <person name="Boore J.L."/>
            <person name="Simakov O."/>
            <person name="Marletaz F."/>
            <person name="Cho S.-J."/>
            <person name="Edsinger-Gonzales E."/>
            <person name="Havlak P."/>
            <person name="Kuo D.-H."/>
            <person name="Larsson T."/>
            <person name="Lv J."/>
            <person name="Arendt D."/>
            <person name="Savage R."/>
            <person name="Osoegawa K."/>
            <person name="de Jong P."/>
            <person name="Lindberg D.R."/>
            <person name="Seaver E.C."/>
            <person name="Weisblat D.A."/>
            <person name="Putnam N.H."/>
            <person name="Grigoriev I.V."/>
            <person name="Rokhsar D.S."/>
        </authorList>
    </citation>
    <scope>NUCLEOTIDE SEQUENCE</scope>
</reference>
<name>T1ERP4_HELRO</name>
<keyword evidence="5" id="KW-1185">Reference proteome</keyword>
<protein>
    <submittedName>
        <fullName evidence="3 4">Uncharacterized protein</fullName>
    </submittedName>
</protein>
<dbReference type="AlphaFoldDB" id="T1ERP4"/>
<feature type="region of interest" description="Disordered" evidence="2">
    <location>
        <begin position="724"/>
        <end position="788"/>
    </location>
</feature>
<feature type="region of interest" description="Disordered" evidence="2">
    <location>
        <begin position="595"/>
        <end position="618"/>
    </location>
</feature>
<dbReference type="EMBL" id="AMQM01000860">
    <property type="status" value="NOT_ANNOTATED_CDS"/>
    <property type="molecule type" value="Genomic_DNA"/>
</dbReference>
<feature type="compositionally biased region" description="Polar residues" evidence="2">
    <location>
        <begin position="734"/>
        <end position="746"/>
    </location>
</feature>
<reference evidence="3 5" key="2">
    <citation type="journal article" date="2013" name="Nature">
        <title>Insights into bilaterian evolution from three spiralian genomes.</title>
        <authorList>
            <person name="Simakov O."/>
            <person name="Marletaz F."/>
            <person name="Cho S.J."/>
            <person name="Edsinger-Gonzales E."/>
            <person name="Havlak P."/>
            <person name="Hellsten U."/>
            <person name="Kuo D.H."/>
            <person name="Larsson T."/>
            <person name="Lv J."/>
            <person name="Arendt D."/>
            <person name="Savage R."/>
            <person name="Osoegawa K."/>
            <person name="de Jong P."/>
            <person name="Grimwood J."/>
            <person name="Chapman J.A."/>
            <person name="Shapiro H."/>
            <person name="Aerts A."/>
            <person name="Otillar R.P."/>
            <person name="Terry A.Y."/>
            <person name="Boore J.L."/>
            <person name="Grigoriev I.V."/>
            <person name="Lindberg D.R."/>
            <person name="Seaver E.C."/>
            <person name="Weisblat D.A."/>
            <person name="Putnam N.H."/>
            <person name="Rokhsar D.S."/>
        </authorList>
    </citation>
    <scope>NUCLEOTIDE SEQUENCE</scope>
</reference>
<evidence type="ECO:0000256" key="2">
    <source>
        <dbReference type="SAM" id="MobiDB-lite"/>
    </source>
</evidence>
<dbReference type="EnsemblMetazoa" id="HelroT161604">
    <property type="protein sequence ID" value="HelroP161604"/>
    <property type="gene ID" value="HelroG161604"/>
</dbReference>
<accession>T1ERP4</accession>
<dbReference type="RefSeq" id="XP_009019755.1">
    <property type="nucleotide sequence ID" value="XM_009021507.1"/>
</dbReference>
<feature type="coiled-coil region" evidence="1">
    <location>
        <begin position="441"/>
        <end position="486"/>
    </location>
</feature>
<dbReference type="Proteomes" id="UP000015101">
    <property type="component" value="Unassembled WGS sequence"/>
</dbReference>
<gene>
    <name evidence="4" type="primary">20199244</name>
    <name evidence="3" type="ORF">HELRODRAFT_161604</name>
</gene>
<dbReference type="EMBL" id="KB096742">
    <property type="protein sequence ID" value="ESO02347.1"/>
    <property type="molecule type" value="Genomic_DNA"/>
</dbReference>
<feature type="region of interest" description="Disordered" evidence="2">
    <location>
        <begin position="162"/>
        <end position="184"/>
    </location>
</feature>
<proteinExistence type="predicted"/>
<dbReference type="GeneID" id="20199244"/>
<dbReference type="HOGENOM" id="CLU_338672_0_0_1"/>